<dbReference type="CDD" id="cd22593">
    <property type="entry name" value="Kunitz_conkunitzin"/>
    <property type="match status" value="3"/>
</dbReference>
<sequence>MPSIPEILTTFSFTSVSTPPPSPPPSTPPPPPSSTSLPEFHHSTPPTPLSTSYPPFVPPLVPLLTTTTIPPLPTLLPPNIATFIQLPVPAPAPAPAGNHASPCSRPIHGDATIMCESRPEICPIGTFCQIGQGQSICCPIMDEPPCDQAIEEGVGVSLIRRWYFDPATRMCQPFHYKGFKGNQNNFQTFESCNRACGATLICPGGASPQMSIHTHLLSCNMDSDCTFLHSCIQSTPHNLCCPIVTLLPPTPVVVDPLSPTLIEQPEPSNNVDFAPALPLHNLCEQPINPGYGVLTEHRWAFVDGQCTSFLFAGQGGNMNNFLTRNDCLTTCGHGQGQGQGPETSTLATTQCSQPAASGHGEQYLSRFFFSPEYRQCLHFVYSGEGGNQNNFETLTDCLETCVANGVKFSSLANKPMPLPIVPLQTAPSRKVCPQGDPLITVDGTPIQCDPTKAAKCPGDHVCTPVDSEAYCCPSPMNFCLQNRPAISVCPGPEFEPVREIRFTYDPLADRCIRFSYQNCRAATTSPYSLNNFGSNSQCNRLCCNQGYNLVYKRRLLMALADDPMD</sequence>
<dbReference type="InterPro" id="IPR002223">
    <property type="entry name" value="Kunitz_BPTI"/>
</dbReference>
<feature type="region of interest" description="Disordered" evidence="1">
    <location>
        <begin position="10"/>
        <end position="51"/>
    </location>
</feature>
<dbReference type="Pfam" id="PF00014">
    <property type="entry name" value="Kunitz_BPTI"/>
    <property type="match status" value="3"/>
</dbReference>
<dbReference type="PROSITE" id="PS50279">
    <property type="entry name" value="BPTI_KUNITZ_2"/>
    <property type="match status" value="4"/>
</dbReference>
<proteinExistence type="predicted"/>
<dbReference type="SMART" id="SM00289">
    <property type="entry name" value="WR1"/>
    <property type="match status" value="3"/>
</dbReference>
<dbReference type="SUPFAM" id="SSF57362">
    <property type="entry name" value="BPTI-like"/>
    <property type="match status" value="4"/>
</dbReference>
<dbReference type="InterPro" id="IPR006150">
    <property type="entry name" value="Cys_repeat_1"/>
</dbReference>
<organism evidence="3 4">
    <name type="scientific">Caenorhabditis japonica</name>
    <dbReference type="NCBI Taxonomy" id="281687"/>
    <lineage>
        <taxon>Eukaryota</taxon>
        <taxon>Metazoa</taxon>
        <taxon>Ecdysozoa</taxon>
        <taxon>Nematoda</taxon>
        <taxon>Chromadorea</taxon>
        <taxon>Rhabditida</taxon>
        <taxon>Rhabditina</taxon>
        <taxon>Rhabditomorpha</taxon>
        <taxon>Rhabditoidea</taxon>
        <taxon>Rhabditidae</taxon>
        <taxon>Peloderinae</taxon>
        <taxon>Caenorhabditis</taxon>
    </lineage>
</organism>
<evidence type="ECO:0000256" key="1">
    <source>
        <dbReference type="SAM" id="MobiDB-lite"/>
    </source>
</evidence>
<feature type="domain" description="BPTI/Kunitz inhibitor" evidence="2">
    <location>
        <begin position="283"/>
        <end position="331"/>
    </location>
</feature>
<keyword evidence="4" id="KW-1185">Reference proteome</keyword>
<dbReference type="EnsemblMetazoa" id="CJA13947.1">
    <property type="protein sequence ID" value="CJA13947.1"/>
    <property type="gene ID" value="WBGene00133151"/>
</dbReference>
<dbReference type="PANTHER" id="PTHR46339">
    <property type="entry name" value="PROTEIN CBG15282-RELATED"/>
    <property type="match status" value="1"/>
</dbReference>
<reference evidence="4" key="1">
    <citation type="submission" date="2010-08" db="EMBL/GenBank/DDBJ databases">
        <authorList>
            <consortium name="Caenorhabditis japonica Sequencing Consortium"/>
            <person name="Wilson R.K."/>
        </authorList>
    </citation>
    <scope>NUCLEOTIDE SEQUENCE [LARGE SCALE GENOMIC DNA]</scope>
    <source>
        <strain evidence="4">DF5081</strain>
    </source>
</reference>
<accession>A0A8R1DYJ1</accession>
<protein>
    <recommendedName>
        <fullName evidence="2">BPTI/Kunitz inhibitor domain-containing protein</fullName>
    </recommendedName>
</protein>
<dbReference type="Pfam" id="PF14625">
    <property type="entry name" value="Lustrin_cystein"/>
    <property type="match status" value="2"/>
</dbReference>
<dbReference type="GO" id="GO:0004867">
    <property type="term" value="F:serine-type endopeptidase inhibitor activity"/>
    <property type="evidence" value="ECO:0007669"/>
    <property type="project" value="InterPro"/>
</dbReference>
<evidence type="ECO:0000259" key="2">
    <source>
        <dbReference type="PROSITE" id="PS50279"/>
    </source>
</evidence>
<evidence type="ECO:0000313" key="4">
    <source>
        <dbReference type="Proteomes" id="UP000005237"/>
    </source>
</evidence>
<name>A0A8R1DYJ1_CAEJA</name>
<evidence type="ECO:0000313" key="3">
    <source>
        <dbReference type="EnsemblMetazoa" id="CJA13947.1"/>
    </source>
</evidence>
<dbReference type="InterPro" id="IPR053014">
    <property type="entry name" value="Cuticle_assoc_divergent"/>
</dbReference>
<dbReference type="Proteomes" id="UP000005237">
    <property type="component" value="Unassembled WGS sequence"/>
</dbReference>
<feature type="compositionally biased region" description="Pro residues" evidence="1">
    <location>
        <begin position="18"/>
        <end position="33"/>
    </location>
</feature>
<reference evidence="3" key="2">
    <citation type="submission" date="2022-06" db="UniProtKB">
        <authorList>
            <consortium name="EnsemblMetazoa"/>
        </authorList>
    </citation>
    <scope>IDENTIFICATION</scope>
    <source>
        <strain evidence="3">DF5081</strain>
    </source>
</reference>
<dbReference type="Gene3D" id="4.10.410.10">
    <property type="entry name" value="Pancreatic trypsin inhibitor Kunitz domain"/>
    <property type="match status" value="4"/>
</dbReference>
<dbReference type="InterPro" id="IPR028150">
    <property type="entry name" value="Lustrin_cystein"/>
</dbReference>
<dbReference type="InterPro" id="IPR036880">
    <property type="entry name" value="Kunitz_BPTI_sf"/>
</dbReference>
<feature type="domain" description="BPTI/Kunitz inhibitor" evidence="2">
    <location>
        <begin position="479"/>
        <end position="542"/>
    </location>
</feature>
<feature type="domain" description="BPTI/Kunitz inhibitor" evidence="2">
    <location>
        <begin position="146"/>
        <end position="196"/>
    </location>
</feature>
<dbReference type="SMART" id="SM00131">
    <property type="entry name" value="KU"/>
    <property type="match status" value="4"/>
</dbReference>
<feature type="domain" description="BPTI/Kunitz inhibitor" evidence="2">
    <location>
        <begin position="351"/>
        <end position="401"/>
    </location>
</feature>
<dbReference type="PANTHER" id="PTHR46339:SF15">
    <property type="entry name" value="CC DOMAIN-CONTAINING PROTEIN"/>
    <property type="match status" value="1"/>
</dbReference>
<dbReference type="AlphaFoldDB" id="A0A8R1DYJ1"/>